<dbReference type="Pfam" id="PF00505">
    <property type="entry name" value="HMG_box"/>
    <property type="match status" value="1"/>
</dbReference>
<proteinExistence type="predicted"/>
<accession>A0A9N8Z560</accession>
<feature type="domain" description="HMG box" evidence="4">
    <location>
        <begin position="63"/>
        <end position="133"/>
    </location>
</feature>
<reference evidence="5" key="1">
    <citation type="submission" date="2021-06" db="EMBL/GenBank/DDBJ databases">
        <authorList>
            <person name="Kallberg Y."/>
            <person name="Tangrot J."/>
            <person name="Rosling A."/>
        </authorList>
    </citation>
    <scope>NUCLEOTIDE SEQUENCE</scope>
    <source>
        <strain evidence="5">BR232B</strain>
    </source>
</reference>
<feature type="DNA-binding region" description="HMG box" evidence="3">
    <location>
        <begin position="63"/>
        <end position="133"/>
    </location>
</feature>
<dbReference type="Gene3D" id="1.10.30.10">
    <property type="entry name" value="High mobility group box domain"/>
    <property type="match status" value="1"/>
</dbReference>
<feature type="non-terminal residue" evidence="5">
    <location>
        <position position="329"/>
    </location>
</feature>
<dbReference type="InterPro" id="IPR009071">
    <property type="entry name" value="HMG_box_dom"/>
</dbReference>
<dbReference type="GO" id="GO:0000122">
    <property type="term" value="P:negative regulation of transcription by RNA polymerase II"/>
    <property type="evidence" value="ECO:0007669"/>
    <property type="project" value="TreeGrafter"/>
</dbReference>
<keyword evidence="3" id="KW-0539">Nucleus</keyword>
<name>A0A9N8Z560_9GLOM</name>
<gene>
    <name evidence="5" type="ORF">PBRASI_LOCUS1193</name>
</gene>
<evidence type="ECO:0000313" key="6">
    <source>
        <dbReference type="Proteomes" id="UP000789739"/>
    </source>
</evidence>
<dbReference type="PROSITE" id="PS50118">
    <property type="entry name" value="HMG_BOX_2"/>
    <property type="match status" value="1"/>
</dbReference>
<dbReference type="SUPFAM" id="SSF47095">
    <property type="entry name" value="HMG-box"/>
    <property type="match status" value="1"/>
</dbReference>
<dbReference type="Proteomes" id="UP000789739">
    <property type="component" value="Unassembled WGS sequence"/>
</dbReference>
<evidence type="ECO:0000256" key="2">
    <source>
        <dbReference type="ARBA" id="ARBA00023163"/>
    </source>
</evidence>
<dbReference type="GO" id="GO:0005634">
    <property type="term" value="C:nucleus"/>
    <property type="evidence" value="ECO:0007669"/>
    <property type="project" value="UniProtKB-UniRule"/>
</dbReference>
<protein>
    <submittedName>
        <fullName evidence="5">2226_t:CDS:1</fullName>
    </submittedName>
</protein>
<dbReference type="PANTHER" id="PTHR10270">
    <property type="entry name" value="SOX TRANSCRIPTION FACTOR"/>
    <property type="match status" value="1"/>
</dbReference>
<evidence type="ECO:0000259" key="4">
    <source>
        <dbReference type="PROSITE" id="PS50118"/>
    </source>
</evidence>
<dbReference type="SMART" id="SM00398">
    <property type="entry name" value="HMG"/>
    <property type="match status" value="1"/>
</dbReference>
<dbReference type="OrthoDB" id="6247875at2759"/>
<keyword evidence="6" id="KW-1185">Reference proteome</keyword>
<comment type="caution">
    <text evidence="5">The sequence shown here is derived from an EMBL/GenBank/DDBJ whole genome shotgun (WGS) entry which is preliminary data.</text>
</comment>
<organism evidence="5 6">
    <name type="scientific">Paraglomus brasilianum</name>
    <dbReference type="NCBI Taxonomy" id="144538"/>
    <lineage>
        <taxon>Eukaryota</taxon>
        <taxon>Fungi</taxon>
        <taxon>Fungi incertae sedis</taxon>
        <taxon>Mucoromycota</taxon>
        <taxon>Glomeromycotina</taxon>
        <taxon>Glomeromycetes</taxon>
        <taxon>Paraglomerales</taxon>
        <taxon>Paraglomeraceae</taxon>
        <taxon>Paraglomus</taxon>
    </lineage>
</organism>
<evidence type="ECO:0000256" key="1">
    <source>
        <dbReference type="ARBA" id="ARBA00023125"/>
    </source>
</evidence>
<dbReference type="CDD" id="cd01389">
    <property type="entry name" value="HMG-box_ROX1-like"/>
    <property type="match status" value="1"/>
</dbReference>
<dbReference type="InterPro" id="IPR036910">
    <property type="entry name" value="HMG_box_dom_sf"/>
</dbReference>
<keyword evidence="2" id="KW-0804">Transcription</keyword>
<dbReference type="EMBL" id="CAJVPI010000073">
    <property type="protein sequence ID" value="CAG8473489.1"/>
    <property type="molecule type" value="Genomic_DNA"/>
</dbReference>
<evidence type="ECO:0000256" key="3">
    <source>
        <dbReference type="PROSITE-ProRule" id="PRU00267"/>
    </source>
</evidence>
<dbReference type="PANTHER" id="PTHR10270:SF161">
    <property type="entry name" value="SEX-DETERMINING REGION Y PROTEIN"/>
    <property type="match status" value="1"/>
</dbReference>
<dbReference type="GO" id="GO:0001228">
    <property type="term" value="F:DNA-binding transcription activator activity, RNA polymerase II-specific"/>
    <property type="evidence" value="ECO:0007669"/>
    <property type="project" value="TreeGrafter"/>
</dbReference>
<dbReference type="GO" id="GO:0000978">
    <property type="term" value="F:RNA polymerase II cis-regulatory region sequence-specific DNA binding"/>
    <property type="evidence" value="ECO:0007669"/>
    <property type="project" value="TreeGrafter"/>
</dbReference>
<keyword evidence="1 3" id="KW-0238">DNA-binding</keyword>
<evidence type="ECO:0000313" key="5">
    <source>
        <dbReference type="EMBL" id="CAG8473489.1"/>
    </source>
</evidence>
<dbReference type="GO" id="GO:0030154">
    <property type="term" value="P:cell differentiation"/>
    <property type="evidence" value="ECO:0007669"/>
    <property type="project" value="TreeGrafter"/>
</dbReference>
<dbReference type="InterPro" id="IPR050140">
    <property type="entry name" value="SRY-related_HMG-box_TF-like"/>
</dbReference>
<sequence length="329" mass="37875">MSTPVPIKPATTLFIDQSHTSSSNTPATLLTLFEISLLIYPPYILTLCLDVLLDPTYNQRKSLPRSQNSWILFRKDFEGRLRAQFPDKSFTIHEVSKIAGNQWKVQPGLVKAYFGVLSKLAQERHKRAYPDYVYKPRRTKQRKRNGEYLFKNMNKDTFTSRQNNRVHAYGTIRDTNTIQNVDECYRVNESNGSMDDVNTDERLVCEAHNDPCLESSSQEDNNDMCHDASSIQVPSSDNVYNDTTDIDNSSIYLVDQTMPYSTYDPFTFPTPNLFSNTNMMVSAPSNRTYDTDFFNVNAQQTDNNGQTWPYDINGYKESISCYSIMYDNN</sequence>
<dbReference type="AlphaFoldDB" id="A0A9N8Z560"/>